<dbReference type="AlphaFoldDB" id="A0A167GAH1"/>
<sequence length="263" mass="29824">MRTPRFPGLDLQFVLHLKSLIGWCYQCYRLSDHPDAHQYTPTHHSSPRFDAHCRQCCYLPISRTLQEGPHRVDRGLSPFQRNPDKCGRLQLIRGSRGAQGCALISFRNEHGISAHACIAIRFLSRDQTQHNLRCFELGFESVRRHLRLPILGRSPLSRDKRLLQRKANARRSTVAGMRFGRSTSPLFILFPALQNGLLVLGRAGRNHSSDSFVPSWTAIGSRSISCVGRTPQEITKIKDPFFAYAVQVPWSQETRPGTPCQAI</sequence>
<protein>
    <submittedName>
        <fullName evidence="1">Uncharacterized protein</fullName>
    </submittedName>
</protein>
<dbReference type="Proteomes" id="UP000076738">
    <property type="component" value="Unassembled WGS sequence"/>
</dbReference>
<dbReference type="EMBL" id="KV417344">
    <property type="protein sequence ID" value="KZO90351.1"/>
    <property type="molecule type" value="Genomic_DNA"/>
</dbReference>
<accession>A0A167GAH1</accession>
<name>A0A167GAH1_CALVF</name>
<gene>
    <name evidence="1" type="ORF">CALVIDRAFT_395869</name>
</gene>
<reference evidence="1 2" key="1">
    <citation type="journal article" date="2016" name="Mol. Biol. Evol.">
        <title>Comparative Genomics of Early-Diverging Mushroom-Forming Fungi Provides Insights into the Origins of Lignocellulose Decay Capabilities.</title>
        <authorList>
            <person name="Nagy L.G."/>
            <person name="Riley R."/>
            <person name="Tritt A."/>
            <person name="Adam C."/>
            <person name="Daum C."/>
            <person name="Floudas D."/>
            <person name="Sun H."/>
            <person name="Yadav J.S."/>
            <person name="Pangilinan J."/>
            <person name="Larsson K.H."/>
            <person name="Matsuura K."/>
            <person name="Barry K."/>
            <person name="Labutti K."/>
            <person name="Kuo R."/>
            <person name="Ohm R.A."/>
            <person name="Bhattacharya S.S."/>
            <person name="Shirouzu T."/>
            <person name="Yoshinaga Y."/>
            <person name="Martin F.M."/>
            <person name="Grigoriev I.V."/>
            <person name="Hibbett D.S."/>
        </authorList>
    </citation>
    <scope>NUCLEOTIDE SEQUENCE [LARGE SCALE GENOMIC DNA]</scope>
    <source>
        <strain evidence="1 2">TUFC12733</strain>
    </source>
</reference>
<proteinExistence type="predicted"/>
<organism evidence="1 2">
    <name type="scientific">Calocera viscosa (strain TUFC12733)</name>
    <dbReference type="NCBI Taxonomy" id="1330018"/>
    <lineage>
        <taxon>Eukaryota</taxon>
        <taxon>Fungi</taxon>
        <taxon>Dikarya</taxon>
        <taxon>Basidiomycota</taxon>
        <taxon>Agaricomycotina</taxon>
        <taxon>Dacrymycetes</taxon>
        <taxon>Dacrymycetales</taxon>
        <taxon>Dacrymycetaceae</taxon>
        <taxon>Calocera</taxon>
    </lineage>
</organism>
<keyword evidence="2" id="KW-1185">Reference proteome</keyword>
<evidence type="ECO:0000313" key="2">
    <source>
        <dbReference type="Proteomes" id="UP000076738"/>
    </source>
</evidence>
<evidence type="ECO:0000313" key="1">
    <source>
        <dbReference type="EMBL" id="KZO90351.1"/>
    </source>
</evidence>